<comment type="caution">
    <text evidence="3">The sequence shown here is derived from an EMBL/GenBank/DDBJ whole genome shotgun (WGS) entry which is preliminary data.</text>
</comment>
<evidence type="ECO:0008006" key="5">
    <source>
        <dbReference type="Google" id="ProtNLM"/>
    </source>
</evidence>
<feature type="repeat" description="TPR" evidence="1">
    <location>
        <begin position="439"/>
        <end position="472"/>
    </location>
</feature>
<dbReference type="SMART" id="SM00028">
    <property type="entry name" value="TPR"/>
    <property type="match status" value="3"/>
</dbReference>
<feature type="compositionally biased region" description="Basic and acidic residues" evidence="2">
    <location>
        <begin position="675"/>
        <end position="686"/>
    </location>
</feature>
<proteinExistence type="predicted"/>
<feature type="compositionally biased region" description="Basic residues" evidence="2">
    <location>
        <begin position="529"/>
        <end position="545"/>
    </location>
</feature>
<evidence type="ECO:0000256" key="1">
    <source>
        <dbReference type="PROSITE-ProRule" id="PRU00339"/>
    </source>
</evidence>
<dbReference type="EMBL" id="JAPWTJ010000025">
    <property type="protein sequence ID" value="KAJ8984822.1"/>
    <property type="molecule type" value="Genomic_DNA"/>
</dbReference>
<dbReference type="Pfam" id="PF00515">
    <property type="entry name" value="TPR_1"/>
    <property type="match status" value="1"/>
</dbReference>
<sequence>MDSLNSQLVTKSLNFHGQQLQKLWEGEFGENDLARRNIKDLNFIVYGQRQKSLPFQDRAKRLKLQQFLIKKASLIFSLEPTPYNEYKEGAIAEDMYAITPPFEIYTNADKQKRLSFFTKNVKVGDLILGTIVSKQQSGMMLKVLCTAGTGATVQYVTDINIKAFCPVANIIPAVDKKGRLRSYMMNDYVCCEVLEIIADTDKVVCGMKGVTMKPGDPEPCPALGLISTDDFPLIYKYQAKETTASIMEQNLNLLTKNLEKSQHKIYDKFLTKLQEMIITDFPIISIQREPRHGPFLEKALDHKNESYDNVLEKSIGFNNPNNIQYLSEVMDVGKHMSFMDGLRSRFPENEYANELRQVQASKWAYRNVAEGIDHFKAGKHVEAFQCLNKALNIDPKNVEGLVARGALYANSGNFQKAIEDFETALKLNPSHANARKYMGETLVALGRSYEEENKIDEARKAYQSCLTIIPYHEEAQHSLEFLKNKTQAPKNLIEPAELLLPNLSVANKPPDVNDALKQLLKNEDEEKKDKKKKKKSKKRKNKRHSSSSSSSSWSGSGESSSSSSSSSSDSSSSSGDSDFKKRKKHRSRSHRREKHENSLSPLSKRMAMMDQSHDTPTTNYNFNKPAAASFDFSFEQPEQPKSQEIDYESKVRAFLAETKGDSDYEEKVRKFLEESTKWKKGKGDDKKKKKKKKEKKKDSKKKKKKDKLKRKGAFEMTELDDHKKLRDAIKKS</sequence>
<keyword evidence="4" id="KW-1185">Reference proteome</keyword>
<dbReference type="InterPro" id="IPR039190">
    <property type="entry name" value="TTC14"/>
</dbReference>
<feature type="repeat" description="TPR" evidence="1">
    <location>
        <begin position="398"/>
        <end position="431"/>
    </location>
</feature>
<dbReference type="InterPro" id="IPR011990">
    <property type="entry name" value="TPR-like_helical_dom_sf"/>
</dbReference>
<feature type="region of interest" description="Disordered" evidence="2">
    <location>
        <begin position="675"/>
        <end position="732"/>
    </location>
</feature>
<dbReference type="PANTHER" id="PTHR23184:SF9">
    <property type="entry name" value="TETRATRICOPEPTIDE REPEAT PROTEIN 14"/>
    <property type="match status" value="1"/>
</dbReference>
<feature type="region of interest" description="Disordered" evidence="2">
    <location>
        <begin position="518"/>
        <end position="623"/>
    </location>
</feature>
<feature type="compositionally biased region" description="Basic residues" evidence="2">
    <location>
        <begin position="580"/>
        <end position="593"/>
    </location>
</feature>
<dbReference type="Gene3D" id="1.25.40.10">
    <property type="entry name" value="Tetratricopeptide repeat domain"/>
    <property type="match status" value="1"/>
</dbReference>
<organism evidence="3 4">
    <name type="scientific">Molorchus minor</name>
    <dbReference type="NCBI Taxonomy" id="1323400"/>
    <lineage>
        <taxon>Eukaryota</taxon>
        <taxon>Metazoa</taxon>
        <taxon>Ecdysozoa</taxon>
        <taxon>Arthropoda</taxon>
        <taxon>Hexapoda</taxon>
        <taxon>Insecta</taxon>
        <taxon>Pterygota</taxon>
        <taxon>Neoptera</taxon>
        <taxon>Endopterygota</taxon>
        <taxon>Coleoptera</taxon>
        <taxon>Polyphaga</taxon>
        <taxon>Cucujiformia</taxon>
        <taxon>Chrysomeloidea</taxon>
        <taxon>Cerambycidae</taxon>
        <taxon>Lamiinae</taxon>
        <taxon>Monochamini</taxon>
        <taxon>Molorchus</taxon>
    </lineage>
</organism>
<dbReference type="PROSITE" id="PS50293">
    <property type="entry name" value="TPR_REGION"/>
    <property type="match status" value="1"/>
</dbReference>
<evidence type="ECO:0000313" key="4">
    <source>
        <dbReference type="Proteomes" id="UP001162164"/>
    </source>
</evidence>
<reference evidence="3" key="1">
    <citation type="journal article" date="2023" name="Insect Mol. Biol.">
        <title>Genome sequencing provides insights into the evolution of gene families encoding plant cell wall-degrading enzymes in longhorned beetles.</title>
        <authorList>
            <person name="Shin N.R."/>
            <person name="Okamura Y."/>
            <person name="Kirsch R."/>
            <person name="Pauchet Y."/>
        </authorList>
    </citation>
    <scope>NUCLEOTIDE SEQUENCE</scope>
    <source>
        <strain evidence="3">MMC_N1</strain>
    </source>
</reference>
<dbReference type="InterPro" id="IPR019734">
    <property type="entry name" value="TPR_rpt"/>
</dbReference>
<evidence type="ECO:0000256" key="2">
    <source>
        <dbReference type="SAM" id="MobiDB-lite"/>
    </source>
</evidence>
<dbReference type="Pfam" id="PF13181">
    <property type="entry name" value="TPR_8"/>
    <property type="match status" value="1"/>
</dbReference>
<feature type="repeat" description="TPR" evidence="1">
    <location>
        <begin position="364"/>
        <end position="397"/>
    </location>
</feature>
<dbReference type="PROSITE" id="PS50005">
    <property type="entry name" value="TPR"/>
    <property type="match status" value="3"/>
</dbReference>
<accession>A0ABQ9K422</accession>
<evidence type="ECO:0000313" key="3">
    <source>
        <dbReference type="EMBL" id="KAJ8984822.1"/>
    </source>
</evidence>
<dbReference type="Proteomes" id="UP001162164">
    <property type="component" value="Unassembled WGS sequence"/>
</dbReference>
<feature type="compositionally biased region" description="Basic and acidic residues" evidence="2">
    <location>
        <begin position="719"/>
        <end position="732"/>
    </location>
</feature>
<name>A0ABQ9K422_9CUCU</name>
<feature type="compositionally biased region" description="Basic residues" evidence="2">
    <location>
        <begin position="687"/>
        <end position="711"/>
    </location>
</feature>
<keyword evidence="1" id="KW-0802">TPR repeat</keyword>
<dbReference type="SUPFAM" id="SSF48452">
    <property type="entry name" value="TPR-like"/>
    <property type="match status" value="1"/>
</dbReference>
<dbReference type="PANTHER" id="PTHR23184">
    <property type="entry name" value="TETRATRICOPEPTIDE REPEAT PROTEIN 14"/>
    <property type="match status" value="1"/>
</dbReference>
<protein>
    <recommendedName>
        <fullName evidence="5">Tetratricopeptide repeat protein 14</fullName>
    </recommendedName>
</protein>
<gene>
    <name evidence="3" type="ORF">NQ317_013021</name>
</gene>
<feature type="compositionally biased region" description="Low complexity" evidence="2">
    <location>
        <begin position="546"/>
        <end position="576"/>
    </location>
</feature>